<feature type="chain" id="PRO_5012892332" evidence="1">
    <location>
        <begin position="23"/>
        <end position="298"/>
    </location>
</feature>
<proteinExistence type="predicted"/>
<name>A0A1Y2EPN0_9FUNG</name>
<protein>
    <submittedName>
        <fullName evidence="2">Uncharacterized protein</fullName>
    </submittedName>
</protein>
<dbReference type="EMBL" id="MCOG01000033">
    <property type="protein sequence ID" value="ORY73550.1"/>
    <property type="molecule type" value="Genomic_DNA"/>
</dbReference>
<dbReference type="AlphaFoldDB" id="A0A1Y2EPN0"/>
<dbReference type="OrthoDB" id="2134831at2759"/>
<evidence type="ECO:0000313" key="2">
    <source>
        <dbReference type="EMBL" id="ORY73550.1"/>
    </source>
</evidence>
<evidence type="ECO:0000313" key="3">
    <source>
        <dbReference type="Proteomes" id="UP000193920"/>
    </source>
</evidence>
<feature type="signal peptide" evidence="1">
    <location>
        <begin position="1"/>
        <end position="22"/>
    </location>
</feature>
<keyword evidence="1" id="KW-0732">Signal</keyword>
<keyword evidence="3" id="KW-1185">Reference proteome</keyword>
<accession>A0A1Y2EPN0</accession>
<comment type="caution">
    <text evidence="2">The sequence shown here is derived from an EMBL/GenBank/DDBJ whole genome shotgun (WGS) entry which is preliminary data.</text>
</comment>
<reference evidence="2 3" key="1">
    <citation type="submission" date="2016-08" db="EMBL/GenBank/DDBJ databases">
        <title>A Parts List for Fungal Cellulosomes Revealed by Comparative Genomics.</title>
        <authorList>
            <consortium name="DOE Joint Genome Institute"/>
            <person name="Haitjema C.H."/>
            <person name="Gilmore S.P."/>
            <person name="Henske J.K."/>
            <person name="Solomon K.V."/>
            <person name="De Groot R."/>
            <person name="Kuo A."/>
            <person name="Mondo S.J."/>
            <person name="Salamov A.A."/>
            <person name="Labutti K."/>
            <person name="Zhao Z."/>
            <person name="Chiniquy J."/>
            <person name="Barry K."/>
            <person name="Brewer H.M."/>
            <person name="Purvine S.O."/>
            <person name="Wright A.T."/>
            <person name="Boxma B."/>
            <person name="Van Alen T."/>
            <person name="Hackstein J.H."/>
            <person name="Baker S.E."/>
            <person name="Grigoriev I.V."/>
            <person name="O'Malley M.A."/>
        </authorList>
    </citation>
    <scope>NUCLEOTIDE SEQUENCE [LARGE SCALE GENOMIC DNA]</scope>
    <source>
        <strain evidence="2 3">G1</strain>
    </source>
</reference>
<evidence type="ECO:0000256" key="1">
    <source>
        <dbReference type="SAM" id="SignalP"/>
    </source>
</evidence>
<dbReference type="Proteomes" id="UP000193920">
    <property type="component" value="Unassembled WGS sequence"/>
</dbReference>
<gene>
    <name evidence="2" type="ORF">LY90DRAFT_699606</name>
</gene>
<sequence>MRTNFICKAFLLTAALFSTSFAKQVEEDYVVEKNRFSNAATYIGGPVDTGIDEKLNRCEVNINDIKQYAIVSKKVFELEDICKENYVVALARDHEEESEYKMIKARVIEASENCNDAQVILNKETYDKISKSDEMADIVWAIVDNEGNFKLKVNYEAFKELDEEIGIPAGVIQDMFEQSAMDMVSNNVDVQGYPWEVKEGGNNNGNGNGFVGTAAIVAAAAGLICFTGYKVKSKKIQDTENSLAIPEIPPSSSTVNNICDHPDGLSRVNIYDNQPLEYYHFPMDATYDIVDIRPDLSD</sequence>
<organism evidence="2 3">
    <name type="scientific">Neocallimastix californiae</name>
    <dbReference type="NCBI Taxonomy" id="1754190"/>
    <lineage>
        <taxon>Eukaryota</taxon>
        <taxon>Fungi</taxon>
        <taxon>Fungi incertae sedis</taxon>
        <taxon>Chytridiomycota</taxon>
        <taxon>Chytridiomycota incertae sedis</taxon>
        <taxon>Neocallimastigomycetes</taxon>
        <taxon>Neocallimastigales</taxon>
        <taxon>Neocallimastigaceae</taxon>
        <taxon>Neocallimastix</taxon>
    </lineage>
</organism>